<keyword evidence="3" id="KW-0233">DNA recombination</keyword>
<dbReference type="Proteomes" id="UP000070371">
    <property type="component" value="Chromosome"/>
</dbReference>
<dbReference type="KEGG" id="hat:RC74_14595"/>
<dbReference type="OrthoDB" id="6388170at2"/>
<dbReference type="SUPFAM" id="SSF56349">
    <property type="entry name" value="DNA breaking-rejoining enzymes"/>
    <property type="match status" value="1"/>
</dbReference>
<protein>
    <submittedName>
        <fullName evidence="7">Integrase</fullName>
    </submittedName>
</protein>
<evidence type="ECO:0000256" key="2">
    <source>
        <dbReference type="ARBA" id="ARBA00023125"/>
    </source>
</evidence>
<dbReference type="GO" id="GO:0003677">
    <property type="term" value="F:DNA binding"/>
    <property type="evidence" value="ECO:0007669"/>
    <property type="project" value="UniProtKB-UniRule"/>
</dbReference>
<dbReference type="GO" id="GO:0015074">
    <property type="term" value="P:DNA integration"/>
    <property type="evidence" value="ECO:0007669"/>
    <property type="project" value="UniProtKB-KW"/>
</dbReference>
<dbReference type="PANTHER" id="PTHR30349:SF94">
    <property type="entry name" value="INTEGRASE_RECOMBINASE HI_1414-RELATED"/>
    <property type="match status" value="1"/>
</dbReference>
<dbReference type="InterPro" id="IPR057084">
    <property type="entry name" value="Int_N"/>
</dbReference>
<dbReference type="CDD" id="cd00796">
    <property type="entry name" value="INT_Rci_Hp1_C"/>
    <property type="match status" value="1"/>
</dbReference>
<dbReference type="PANTHER" id="PTHR30349">
    <property type="entry name" value="PHAGE INTEGRASE-RELATED"/>
    <property type="match status" value="1"/>
</dbReference>
<dbReference type="InterPro" id="IPR013762">
    <property type="entry name" value="Integrase-like_cat_sf"/>
</dbReference>
<evidence type="ECO:0000256" key="1">
    <source>
        <dbReference type="ARBA" id="ARBA00022908"/>
    </source>
</evidence>
<dbReference type="InterPro" id="IPR011010">
    <property type="entry name" value="DNA_brk_join_enz"/>
</dbReference>
<sequence length="324" mass="36176">MASIKKLQTGKWQAQVAMQGIRKSKSFEKRVDAKDWAARQEFLIREGEVSGSTETMRDALLRYAREVSPSKRGAKWEQLRLEKIARGSLGDVVLRDVQPIDIANWRDMRLREVAAGTVNREMTLLSGVFSIARKEWGIIKVNPMTDVRKPTKPNPRDRRISDEEIALLIENGGGDLGVQIGRAIHAFQFAIETGMRAGEIVGLVWDDVNFETRVAKLEMTKNGTGRSVPLSTAAVALLKALPVGETGGACFAVKSANLDVLFRRVRDRAGIKNLTFHDSRHEAITRMASKLDVLSLARVVGHKDIRMLQIYYNETAEQLAQRLG</sequence>
<evidence type="ECO:0000256" key="4">
    <source>
        <dbReference type="PROSITE-ProRule" id="PRU01248"/>
    </source>
</evidence>
<dbReference type="Gene3D" id="1.10.150.130">
    <property type="match status" value="1"/>
</dbReference>
<evidence type="ECO:0000313" key="8">
    <source>
        <dbReference type="Proteomes" id="UP000070371"/>
    </source>
</evidence>
<dbReference type="InterPro" id="IPR010998">
    <property type="entry name" value="Integrase_recombinase_N"/>
</dbReference>
<dbReference type="Gene3D" id="1.10.443.10">
    <property type="entry name" value="Intergrase catalytic core"/>
    <property type="match status" value="1"/>
</dbReference>
<proteinExistence type="predicted"/>
<reference evidence="7 8" key="1">
    <citation type="submission" date="2016-02" db="EMBL/GenBank/DDBJ databases">
        <title>Complete genome sequence of Halocynthiibacter arcticus PAMC 20958t from arctic marine sediment.</title>
        <authorList>
            <person name="Lee Y.M."/>
            <person name="Baek K."/>
            <person name="Lee H.K."/>
            <person name="Shin S.C."/>
        </authorList>
    </citation>
    <scope>NUCLEOTIDE SEQUENCE [LARGE SCALE GENOMIC DNA]</scope>
    <source>
        <strain evidence="7">PAMC 20958</strain>
    </source>
</reference>
<feature type="domain" description="Core-binding (CB)" evidence="6">
    <location>
        <begin position="54"/>
        <end position="133"/>
    </location>
</feature>
<dbReference type="PROSITE" id="PS51900">
    <property type="entry name" value="CB"/>
    <property type="match status" value="1"/>
</dbReference>
<dbReference type="AlphaFoldDB" id="A0A126V1Z2"/>
<organism evidence="7 8">
    <name type="scientific">Falsihalocynthiibacter arcticus</name>
    <dbReference type="NCBI Taxonomy" id="1579316"/>
    <lineage>
        <taxon>Bacteria</taxon>
        <taxon>Pseudomonadati</taxon>
        <taxon>Pseudomonadota</taxon>
        <taxon>Alphaproteobacteria</taxon>
        <taxon>Rhodobacterales</taxon>
        <taxon>Roseobacteraceae</taxon>
        <taxon>Falsihalocynthiibacter</taxon>
    </lineage>
</organism>
<dbReference type="RefSeq" id="WP_039003159.1">
    <property type="nucleotide sequence ID" value="NZ_CP014327.1"/>
</dbReference>
<dbReference type="Pfam" id="PF00589">
    <property type="entry name" value="Phage_integrase"/>
    <property type="match status" value="1"/>
</dbReference>
<feature type="domain" description="Tyr recombinase" evidence="5">
    <location>
        <begin position="155"/>
        <end position="324"/>
    </location>
</feature>
<keyword evidence="1" id="KW-0229">DNA integration</keyword>
<dbReference type="EMBL" id="CP014327">
    <property type="protein sequence ID" value="AML52338.1"/>
    <property type="molecule type" value="Genomic_DNA"/>
</dbReference>
<dbReference type="InterPro" id="IPR044068">
    <property type="entry name" value="CB"/>
</dbReference>
<keyword evidence="2 4" id="KW-0238">DNA-binding</keyword>
<keyword evidence="8" id="KW-1185">Reference proteome</keyword>
<accession>A0A126V1Z2</accession>
<dbReference type="Pfam" id="PF24624">
    <property type="entry name" value="Int_N"/>
    <property type="match status" value="1"/>
</dbReference>
<dbReference type="GO" id="GO:0006310">
    <property type="term" value="P:DNA recombination"/>
    <property type="evidence" value="ECO:0007669"/>
    <property type="project" value="UniProtKB-KW"/>
</dbReference>
<evidence type="ECO:0000259" key="6">
    <source>
        <dbReference type="PROSITE" id="PS51900"/>
    </source>
</evidence>
<dbReference type="STRING" id="1579316.RC74_14595"/>
<dbReference type="InterPro" id="IPR050090">
    <property type="entry name" value="Tyrosine_recombinase_XerCD"/>
</dbReference>
<evidence type="ECO:0000313" key="7">
    <source>
        <dbReference type="EMBL" id="AML52338.1"/>
    </source>
</evidence>
<evidence type="ECO:0000256" key="3">
    <source>
        <dbReference type="ARBA" id="ARBA00023172"/>
    </source>
</evidence>
<name>A0A126V1Z2_9RHOB</name>
<dbReference type="PROSITE" id="PS51898">
    <property type="entry name" value="TYR_RECOMBINASE"/>
    <property type="match status" value="1"/>
</dbReference>
<dbReference type="InterPro" id="IPR002104">
    <property type="entry name" value="Integrase_catalytic"/>
</dbReference>
<evidence type="ECO:0000259" key="5">
    <source>
        <dbReference type="PROSITE" id="PS51898"/>
    </source>
</evidence>
<gene>
    <name evidence="7" type="ORF">RC74_14595</name>
</gene>